<proteinExistence type="predicted"/>
<dbReference type="AlphaFoldDB" id="A0AB35UJ22"/>
<organism evidence="1 2">
    <name type="scientific">Dielma fastidiosa</name>
    <dbReference type="NCBI Taxonomy" id="1034346"/>
    <lineage>
        <taxon>Bacteria</taxon>
        <taxon>Bacillati</taxon>
        <taxon>Bacillota</taxon>
        <taxon>Erysipelotrichia</taxon>
        <taxon>Erysipelotrichales</taxon>
        <taxon>Erysipelotrichaceae</taxon>
        <taxon>Dielma</taxon>
    </lineage>
</organism>
<accession>A0AB35UJ22</accession>
<protein>
    <submittedName>
        <fullName evidence="1">DUF177 domain-containing protein</fullName>
    </submittedName>
</protein>
<name>A0AB35UJ22_9FIRM</name>
<dbReference type="EMBL" id="JALDAW010000002">
    <property type="protein sequence ID" value="MDY5166786.1"/>
    <property type="molecule type" value="Genomic_DNA"/>
</dbReference>
<evidence type="ECO:0000313" key="2">
    <source>
        <dbReference type="Proteomes" id="UP001276902"/>
    </source>
</evidence>
<dbReference type="Proteomes" id="UP001276902">
    <property type="component" value="Unassembled WGS sequence"/>
</dbReference>
<reference evidence="1" key="1">
    <citation type="submission" date="2022-03" db="EMBL/GenBank/DDBJ databases">
        <title>First case of bacteraemia caused by Dielma fastidiosa in a patient hospitalised with diverticulitis.</title>
        <authorList>
            <person name="Forman-Ankjaer B."/>
            <person name="Hvid-Jensen F."/>
            <person name="Kobel C.M."/>
            <person name="Greve T."/>
        </authorList>
    </citation>
    <scope>NUCLEOTIDE SEQUENCE</scope>
    <source>
        <strain evidence="1">AUH_DF_2021</strain>
    </source>
</reference>
<dbReference type="Pfam" id="PF02620">
    <property type="entry name" value="YceD"/>
    <property type="match status" value="1"/>
</dbReference>
<dbReference type="InterPro" id="IPR003772">
    <property type="entry name" value="YceD"/>
</dbReference>
<sequence length="173" mass="19963">MIFLKWTKSELLQARDCTIEFDESIAFEEEAIARIHHLRKLQNVTVSGNIHYDSTSDLAIANLDIDGCMVLPCSITLEDVEYPFHVNSTEVYAFHKVSEEDEMHEAKGDIVELYPVLFQLIMMEIPYKVVKEGLTDYPKGKGWEVVREEDLIASKEKAIDPRLAKLRDFKIEK</sequence>
<dbReference type="GeneID" id="94442475"/>
<evidence type="ECO:0000313" key="1">
    <source>
        <dbReference type="EMBL" id="MDY5166786.1"/>
    </source>
</evidence>
<comment type="caution">
    <text evidence="1">The sequence shown here is derived from an EMBL/GenBank/DDBJ whole genome shotgun (WGS) entry which is preliminary data.</text>
</comment>
<gene>
    <name evidence="1" type="ORF">MQE39_01420</name>
</gene>
<dbReference type="RefSeq" id="WP_235696043.1">
    <property type="nucleotide sequence ID" value="NZ_BAABZA010000003.1"/>
</dbReference>